<sequence>MEHPLIRIVMLAVLAYAGYALLCFLAQRSLIYPGRSLSVADQPPDSPAIHPLWLTTPYGRVEAWFLPATGGVAGSRRPVVLFFHGNGEVIDVLPDQVGGFRRMGMHVMLVEYPGYGRSGGSPSEEGITAAAVAAYDELVRRADTDSGRMIAFGRSLGCGAACALSLRRPLAALILQSPFTSIRPFARQMLLPGFLARDVFDNRKALESYGGAVLILHGAEDDIIPVGHGRELARTARRGRLVELSCGHNDCPPDWADFWRIIEGFLELEGMLGGK</sequence>
<keyword evidence="4" id="KW-1185">Reference proteome</keyword>
<evidence type="ECO:0000313" key="4">
    <source>
        <dbReference type="Proteomes" id="UP000031433"/>
    </source>
</evidence>
<dbReference type="PANTHER" id="PTHR12277">
    <property type="entry name" value="ALPHA/BETA HYDROLASE DOMAIN-CONTAINING PROTEIN"/>
    <property type="match status" value="1"/>
</dbReference>
<dbReference type="InterPro" id="IPR022742">
    <property type="entry name" value="Hydrolase_4"/>
</dbReference>
<feature type="domain" description="Serine aminopeptidase S33" evidence="2">
    <location>
        <begin position="76"/>
        <end position="184"/>
    </location>
</feature>
<dbReference type="Proteomes" id="UP000031433">
    <property type="component" value="Unassembled WGS sequence"/>
</dbReference>
<protein>
    <submittedName>
        <fullName evidence="3">Hydrolase</fullName>
    </submittedName>
</protein>
<dbReference type="Pfam" id="PF12146">
    <property type="entry name" value="Hydrolase_4"/>
    <property type="match status" value="1"/>
</dbReference>
<dbReference type="Gene3D" id="3.40.50.1820">
    <property type="entry name" value="alpha/beta hydrolase"/>
    <property type="match status" value="1"/>
</dbReference>
<proteinExistence type="predicted"/>
<dbReference type="SUPFAM" id="SSF53474">
    <property type="entry name" value="alpha/beta-Hydrolases"/>
    <property type="match status" value="1"/>
</dbReference>
<evidence type="ECO:0000256" key="1">
    <source>
        <dbReference type="SAM" id="Phobius"/>
    </source>
</evidence>
<gene>
    <name evidence="3" type="ORF">SE37_14400</name>
</gene>
<name>A0A0C1QS57_9BACT</name>
<dbReference type="RefSeq" id="WP_039647482.1">
    <property type="nucleotide sequence ID" value="NZ_JXBL01000001.1"/>
</dbReference>
<accession>A0A0C1QS57</accession>
<dbReference type="GO" id="GO:0016787">
    <property type="term" value="F:hydrolase activity"/>
    <property type="evidence" value="ECO:0007669"/>
    <property type="project" value="UniProtKB-KW"/>
</dbReference>
<evidence type="ECO:0000313" key="3">
    <source>
        <dbReference type="EMBL" id="KIE43732.1"/>
    </source>
</evidence>
<dbReference type="InterPro" id="IPR029058">
    <property type="entry name" value="AB_hydrolase_fold"/>
</dbReference>
<keyword evidence="1" id="KW-1133">Transmembrane helix</keyword>
<dbReference type="AlphaFoldDB" id="A0A0C1QS57"/>
<evidence type="ECO:0000259" key="2">
    <source>
        <dbReference type="Pfam" id="PF12146"/>
    </source>
</evidence>
<feature type="transmembrane region" description="Helical" evidence="1">
    <location>
        <begin position="6"/>
        <end position="26"/>
    </location>
</feature>
<dbReference type="EMBL" id="JXBL01000001">
    <property type="protein sequence ID" value="KIE43732.1"/>
    <property type="molecule type" value="Genomic_DNA"/>
</dbReference>
<reference evidence="3 4" key="1">
    <citation type="submission" date="2015-01" db="EMBL/GenBank/DDBJ databases">
        <title>Genome sequence of the anaerobic bacterium Geobacter soli GSS01, a dissimilatory Fe(III) reducer from soil.</title>
        <authorList>
            <person name="Yang G."/>
            <person name="Zhou S."/>
        </authorList>
    </citation>
    <scope>NUCLEOTIDE SEQUENCE [LARGE SCALE GENOMIC DNA]</scope>
    <source>
        <strain evidence="3 4">GSS01</strain>
    </source>
</reference>
<organism evidence="3 4">
    <name type="scientific">Geobacter soli</name>
    <dbReference type="NCBI Taxonomy" id="1510391"/>
    <lineage>
        <taxon>Bacteria</taxon>
        <taxon>Pseudomonadati</taxon>
        <taxon>Thermodesulfobacteriota</taxon>
        <taxon>Desulfuromonadia</taxon>
        <taxon>Geobacterales</taxon>
        <taxon>Geobacteraceae</taxon>
        <taxon>Geobacter</taxon>
    </lineage>
</organism>
<keyword evidence="1" id="KW-0472">Membrane</keyword>
<keyword evidence="1" id="KW-0812">Transmembrane</keyword>
<comment type="caution">
    <text evidence="3">The sequence shown here is derived from an EMBL/GenBank/DDBJ whole genome shotgun (WGS) entry which is preliminary data.</text>
</comment>
<keyword evidence="3" id="KW-0378">Hydrolase</keyword>
<dbReference type="PANTHER" id="PTHR12277:SF79">
    <property type="entry name" value="XAA-PRO DIPEPTIDYL-PEPTIDASE-RELATED"/>
    <property type="match status" value="1"/>
</dbReference>